<organism evidence="5 6">
    <name type="scientific">Pedobacter terrae</name>
    <dbReference type="NCBI Taxonomy" id="405671"/>
    <lineage>
        <taxon>Bacteria</taxon>
        <taxon>Pseudomonadati</taxon>
        <taxon>Bacteroidota</taxon>
        <taxon>Sphingobacteriia</taxon>
        <taxon>Sphingobacteriales</taxon>
        <taxon>Sphingobacteriaceae</taxon>
        <taxon>Pedobacter</taxon>
    </lineage>
</organism>
<dbReference type="AlphaFoldDB" id="A0A1G8EFT2"/>
<feature type="domain" description="DOT1" evidence="4">
    <location>
        <begin position="143"/>
        <end position="204"/>
    </location>
</feature>
<name>A0A1G8EFT2_9SPHI</name>
<dbReference type="InterPro" id="IPR025789">
    <property type="entry name" value="DOT1_dom"/>
</dbReference>
<accession>A0A1G8EFT2</accession>
<evidence type="ECO:0000256" key="1">
    <source>
        <dbReference type="ARBA" id="ARBA00022603"/>
    </source>
</evidence>
<dbReference type="InterPro" id="IPR029063">
    <property type="entry name" value="SAM-dependent_MTases_sf"/>
</dbReference>
<reference evidence="6" key="1">
    <citation type="submission" date="2016-10" db="EMBL/GenBank/DDBJ databases">
        <authorList>
            <person name="Varghese N."/>
            <person name="Submissions S."/>
        </authorList>
    </citation>
    <scope>NUCLEOTIDE SEQUENCE [LARGE SCALE GENOMIC DNA]</scope>
    <source>
        <strain evidence="6">DSM 17933</strain>
    </source>
</reference>
<dbReference type="PANTHER" id="PTHR13610:SF20">
    <property type="entry name" value="METHYLTRANSFERASE DOMAIN-CONTAINING PROTEIN"/>
    <property type="match status" value="1"/>
</dbReference>
<dbReference type="RefSeq" id="WP_090505020.1">
    <property type="nucleotide sequence ID" value="NZ_FNCH01000037.1"/>
</dbReference>
<dbReference type="CDD" id="cd02440">
    <property type="entry name" value="AdoMet_MTases"/>
    <property type="match status" value="1"/>
</dbReference>
<gene>
    <name evidence="5" type="ORF">SAMN05421827_13712</name>
</gene>
<evidence type="ECO:0000313" key="6">
    <source>
        <dbReference type="Proteomes" id="UP000199643"/>
    </source>
</evidence>
<dbReference type="PANTHER" id="PTHR13610">
    <property type="entry name" value="METHYLTRANSFERASE DOMAIN-CONTAINING PROTEIN"/>
    <property type="match status" value="1"/>
</dbReference>
<dbReference type="Pfam" id="PF08123">
    <property type="entry name" value="DOT1"/>
    <property type="match status" value="1"/>
</dbReference>
<dbReference type="Gene3D" id="3.40.50.150">
    <property type="entry name" value="Vaccinia Virus protein VP39"/>
    <property type="match status" value="1"/>
</dbReference>
<dbReference type="STRING" id="405671.SAMN05421827_13712"/>
<keyword evidence="2" id="KW-0808">Transferase</keyword>
<dbReference type="InterPro" id="IPR026170">
    <property type="entry name" value="FAM173A/B"/>
</dbReference>
<dbReference type="OrthoDB" id="9780095at2"/>
<sequence length="297" mass="34776">MKELIKKTSPYTISKSILKLIKENPAKFKAIQSLDEFFEFLFDGLNNIYGEKALNNIRTFLTQIATVDKLTISDVILFITKNVEFENRVREREIGCGFDKKFNTTTSMIVDNFDFEEIVSEFDISNYVRYVPTSIDLVYKIFSLLKETDIVFENSTFIDVGSGIGRNLLIASEYPFNKIIGIEISRKLHDIAEKNIIQYKNKIQKCRNIESICINILDFVFTDKNNLILYFYNPFSEKVFDVLFEKILNSISQKECKFTLMFLNVLYNRIEKTAFFKKEKSFQSKYDNFSIYVSCVN</sequence>
<dbReference type="GO" id="GO:0032259">
    <property type="term" value="P:methylation"/>
    <property type="evidence" value="ECO:0007669"/>
    <property type="project" value="UniProtKB-KW"/>
</dbReference>
<dbReference type="Proteomes" id="UP000199643">
    <property type="component" value="Unassembled WGS sequence"/>
</dbReference>
<protein>
    <submittedName>
        <fullName evidence="5">Histone methylation protein DOT1</fullName>
    </submittedName>
</protein>
<dbReference type="GO" id="GO:0031151">
    <property type="term" value="F:histone H3K79 methyltransferase activity"/>
    <property type="evidence" value="ECO:0007669"/>
    <property type="project" value="InterPro"/>
</dbReference>
<evidence type="ECO:0000256" key="2">
    <source>
        <dbReference type="ARBA" id="ARBA00022679"/>
    </source>
</evidence>
<evidence type="ECO:0000259" key="4">
    <source>
        <dbReference type="Pfam" id="PF08123"/>
    </source>
</evidence>
<keyword evidence="3" id="KW-0949">S-adenosyl-L-methionine</keyword>
<keyword evidence="6" id="KW-1185">Reference proteome</keyword>
<keyword evidence="1" id="KW-0489">Methyltransferase</keyword>
<dbReference type="SUPFAM" id="SSF53335">
    <property type="entry name" value="S-adenosyl-L-methionine-dependent methyltransferases"/>
    <property type="match status" value="1"/>
</dbReference>
<evidence type="ECO:0000256" key="3">
    <source>
        <dbReference type="ARBA" id="ARBA00022691"/>
    </source>
</evidence>
<evidence type="ECO:0000313" key="5">
    <source>
        <dbReference type="EMBL" id="SDH68549.1"/>
    </source>
</evidence>
<proteinExistence type="predicted"/>
<dbReference type="EMBL" id="FNCH01000037">
    <property type="protein sequence ID" value="SDH68549.1"/>
    <property type="molecule type" value="Genomic_DNA"/>
</dbReference>